<evidence type="ECO:0000313" key="3">
    <source>
        <dbReference type="Proteomes" id="UP000011200"/>
    </source>
</evidence>
<feature type="region of interest" description="Disordered" evidence="1">
    <location>
        <begin position="188"/>
        <end position="207"/>
    </location>
</feature>
<protein>
    <recommendedName>
        <fullName evidence="4">O-acyltransferase WSD1 C-terminal domain-containing protein</fullName>
    </recommendedName>
</protein>
<evidence type="ECO:0000256" key="1">
    <source>
        <dbReference type="SAM" id="MobiDB-lite"/>
    </source>
</evidence>
<proteinExistence type="predicted"/>
<evidence type="ECO:0008006" key="4">
    <source>
        <dbReference type="Google" id="ProtNLM"/>
    </source>
</evidence>
<reference evidence="3" key="2">
    <citation type="submission" date="2018-03" db="EMBL/GenBank/DDBJ databases">
        <authorList>
            <person name="Derbyshire K."/>
            <person name="Gray T.A."/>
            <person name="Champion M."/>
        </authorList>
    </citation>
    <scope>NUCLEOTIDE SEQUENCE [LARGE SCALE GENOMIC DNA]</scope>
    <source>
        <strain evidence="3">MKD8</strain>
    </source>
</reference>
<gene>
    <name evidence="2" type="ORF">D806_050990</name>
</gene>
<dbReference type="RefSeq" id="WP_036453669.1">
    <property type="nucleotide sequence ID" value="NZ_CP027541.1"/>
</dbReference>
<name>A0A2U9PW69_MYCSE</name>
<dbReference type="Proteomes" id="UP000011200">
    <property type="component" value="Chromosome"/>
</dbReference>
<accession>A0A2U9PW69</accession>
<reference evidence="2 3" key="1">
    <citation type="journal article" date="2013" name="Genome Announc.">
        <title>Draft genome sequence of MKD8, a conjugal recipient Mycobacterium smegmatis strain.</title>
        <authorList>
            <person name="Gray T.A."/>
            <person name="Palumbo M.J."/>
            <person name="Derbyshire K.M."/>
        </authorList>
    </citation>
    <scope>NUCLEOTIDE SEQUENCE [LARGE SCALE GENOMIC DNA]</scope>
    <source>
        <strain evidence="2 3">MKD8</strain>
    </source>
</reference>
<sequence length="421" mass="44688">MARLAAVDAQTWWMSAKLPNDQFLLYGFDGDTGDLGAALDAVRARARRCPDLALRISDGVKLAYPAWVPRPVTDDQFVVHDLGAPTWNECLDAISALADDQLDATTATWRLHVYPHVCDMPRNDNTGVVAVLQIAHALADGIRSSALAARLFGRETPLDPIPASRFPPAALPVRAVRAARAHRRLVADEASGEVPPQAPARPVLRSNSAPDGDRWIRTIVRNRNQICGPTVTVGVLSAISTALSAHLRELGDDPADLGAEVPMAKAGPRRARNHFGNVGIGLYPDLGHVERIEHIVEDFAQRRVRAAHPAMIAASRAFAATPAPLLRWGVAQFDPTLRSPVATGNTVVSSVNRGAADLRFGSAQVVMTAGYPALSPMMGLTHGVHGIGDTVAVSVHTAASAIGGEDALAAYVERLAKALDG</sequence>
<dbReference type="EMBL" id="CP027541">
    <property type="protein sequence ID" value="AWT56049.1"/>
    <property type="molecule type" value="Genomic_DNA"/>
</dbReference>
<organism evidence="2 3">
    <name type="scientific">Mycolicibacterium smegmatis (strain MKD8)</name>
    <name type="common">Mycobacterium smegmatis</name>
    <dbReference type="NCBI Taxonomy" id="1214915"/>
    <lineage>
        <taxon>Bacteria</taxon>
        <taxon>Bacillati</taxon>
        <taxon>Actinomycetota</taxon>
        <taxon>Actinomycetes</taxon>
        <taxon>Mycobacteriales</taxon>
        <taxon>Mycobacteriaceae</taxon>
        <taxon>Mycolicibacterium</taxon>
    </lineage>
</organism>
<evidence type="ECO:0000313" key="2">
    <source>
        <dbReference type="EMBL" id="AWT56049.1"/>
    </source>
</evidence>
<dbReference type="AlphaFoldDB" id="A0A2U9PW69"/>